<evidence type="ECO:0000313" key="5">
    <source>
        <dbReference type="Proteomes" id="UP001516662"/>
    </source>
</evidence>
<keyword evidence="3" id="KW-1133">Transmembrane helix</keyword>
<dbReference type="RefSeq" id="WP_193535609.1">
    <property type="nucleotide sequence ID" value="NZ_JADCLJ010000019.1"/>
</dbReference>
<keyword evidence="1" id="KW-0175">Coiled coil</keyword>
<proteinExistence type="predicted"/>
<gene>
    <name evidence="4" type="ORF">IMZ08_08785</name>
</gene>
<feature type="region of interest" description="Disordered" evidence="2">
    <location>
        <begin position="224"/>
        <end position="244"/>
    </location>
</feature>
<protein>
    <submittedName>
        <fullName evidence="4">Type II secretion system protein M</fullName>
    </submittedName>
</protein>
<keyword evidence="3" id="KW-0812">Transmembrane</keyword>
<name>A0ABR9QI24_9BACI</name>
<keyword evidence="3" id="KW-0472">Membrane</keyword>
<dbReference type="Proteomes" id="UP001516662">
    <property type="component" value="Unassembled WGS sequence"/>
</dbReference>
<comment type="caution">
    <text evidence="4">The sequence shown here is derived from an EMBL/GenBank/DDBJ whole genome shotgun (WGS) entry which is preliminary data.</text>
</comment>
<keyword evidence="5" id="KW-1185">Reference proteome</keyword>
<evidence type="ECO:0000256" key="1">
    <source>
        <dbReference type="SAM" id="Coils"/>
    </source>
</evidence>
<accession>A0ABR9QI24</accession>
<evidence type="ECO:0000256" key="2">
    <source>
        <dbReference type="SAM" id="MobiDB-lite"/>
    </source>
</evidence>
<feature type="coiled-coil region" evidence="1">
    <location>
        <begin position="32"/>
        <end position="66"/>
    </location>
</feature>
<reference evidence="4 5" key="1">
    <citation type="submission" date="2020-10" db="EMBL/GenBank/DDBJ databases">
        <title>Bacillus sp. HD4P25, an endophyte from a halophyte.</title>
        <authorList>
            <person name="Sun J.-Q."/>
        </authorList>
    </citation>
    <scope>NUCLEOTIDE SEQUENCE [LARGE SCALE GENOMIC DNA]</scope>
    <source>
        <strain evidence="4 5">YIM 93174</strain>
    </source>
</reference>
<feature type="transmembrane region" description="Helical" evidence="3">
    <location>
        <begin position="12"/>
        <end position="31"/>
    </location>
</feature>
<evidence type="ECO:0000313" key="4">
    <source>
        <dbReference type="EMBL" id="MBE4908148.1"/>
    </source>
</evidence>
<dbReference type="EMBL" id="JADCLJ010000019">
    <property type="protein sequence ID" value="MBE4908148.1"/>
    <property type="molecule type" value="Genomic_DNA"/>
</dbReference>
<evidence type="ECO:0000256" key="3">
    <source>
        <dbReference type="SAM" id="Phobius"/>
    </source>
</evidence>
<sequence length="244" mass="27845">MAKQLSKKQLVIILMSSLLILLLFVFLYFLLIKPLETEHDRLENDLKTEKQLLEVVQTRVAQMQNQTYESTIELQKRVPVKPILEQFLLDLEKAEVVSNSFISNMSFGETEVTPQNTLEEYVDMNNNDETAEEAQEQENAQFPAGLEKITVNLSVVAPDYFALEEFITTLESQKRITQIENLVFAGTEEITSIEQEINPIPFTLTVSTFYLPSLTDLVDDLPTLETPLPSNKRNPFPTGIKDND</sequence>
<organism evidence="4 5">
    <name type="scientific">Litchfieldia luteola</name>
    <dbReference type="NCBI Taxonomy" id="682179"/>
    <lineage>
        <taxon>Bacteria</taxon>
        <taxon>Bacillati</taxon>
        <taxon>Bacillota</taxon>
        <taxon>Bacilli</taxon>
        <taxon>Bacillales</taxon>
        <taxon>Bacillaceae</taxon>
        <taxon>Litchfieldia</taxon>
    </lineage>
</organism>